<organism evidence="19 20">
    <name type="scientific">Komagataella pastoris</name>
    <name type="common">Yeast</name>
    <name type="synonym">Pichia pastoris</name>
    <dbReference type="NCBI Taxonomy" id="4922"/>
    <lineage>
        <taxon>Eukaryota</taxon>
        <taxon>Fungi</taxon>
        <taxon>Dikarya</taxon>
        <taxon>Ascomycota</taxon>
        <taxon>Saccharomycotina</taxon>
        <taxon>Pichiomycetes</taxon>
        <taxon>Pichiales</taxon>
        <taxon>Pichiaceae</taxon>
        <taxon>Komagataella</taxon>
    </lineage>
</organism>
<dbReference type="PANTHER" id="PTHR45962:SF1">
    <property type="entry name" value="N-FATTY-ACYL-AMINO ACID SYNTHASE_HYDROLASE PM20D1"/>
    <property type="match status" value="1"/>
</dbReference>
<evidence type="ECO:0000259" key="18">
    <source>
        <dbReference type="Pfam" id="PF07687"/>
    </source>
</evidence>
<evidence type="ECO:0000256" key="10">
    <source>
        <dbReference type="ARBA" id="ARBA00022833"/>
    </source>
</evidence>
<dbReference type="InterPro" id="IPR017141">
    <property type="entry name" value="Pept_M20_carboxypep"/>
</dbReference>
<keyword evidence="5" id="KW-0121">Carboxypeptidase</keyword>
<keyword evidence="14" id="KW-0325">Glycoprotein</keyword>
<dbReference type="OrthoDB" id="3064516at2759"/>
<comment type="cofactor">
    <cofactor evidence="1">
        <name>Zn(2+)</name>
        <dbReference type="ChEBI" id="CHEBI:29105"/>
    </cofactor>
</comment>
<dbReference type="InterPro" id="IPR002933">
    <property type="entry name" value="Peptidase_M20"/>
</dbReference>
<evidence type="ECO:0000256" key="3">
    <source>
        <dbReference type="ARBA" id="ARBA00006247"/>
    </source>
</evidence>
<evidence type="ECO:0000256" key="14">
    <source>
        <dbReference type="ARBA" id="ARBA00023180"/>
    </source>
</evidence>
<evidence type="ECO:0000256" key="13">
    <source>
        <dbReference type="ARBA" id="ARBA00023136"/>
    </source>
</evidence>
<keyword evidence="20" id="KW-1185">Reference proteome</keyword>
<dbReference type="AlphaFoldDB" id="A0A1B2JH42"/>
<feature type="binding site" evidence="16">
    <location>
        <position position="210"/>
    </location>
    <ligand>
        <name>Zn(2+)</name>
        <dbReference type="ChEBI" id="CHEBI:29105"/>
        <label>2</label>
    </ligand>
</feature>
<evidence type="ECO:0000256" key="9">
    <source>
        <dbReference type="ARBA" id="ARBA00022801"/>
    </source>
</evidence>
<dbReference type="PANTHER" id="PTHR45962">
    <property type="entry name" value="N-FATTY-ACYL-AMINO ACID SYNTHASE/HYDROLASE PM20D1"/>
    <property type="match status" value="1"/>
</dbReference>
<dbReference type="SUPFAM" id="SSF55031">
    <property type="entry name" value="Bacterial exopeptidase dimerisation domain"/>
    <property type="match status" value="1"/>
</dbReference>
<keyword evidence="6" id="KW-0645">Protease</keyword>
<protein>
    <submittedName>
        <fullName evidence="19">BA75_04634T0</fullName>
    </submittedName>
</protein>
<dbReference type="GO" id="GO:0000328">
    <property type="term" value="C:fungal-type vacuole lumen"/>
    <property type="evidence" value="ECO:0007669"/>
    <property type="project" value="TreeGrafter"/>
</dbReference>
<feature type="binding site" evidence="16">
    <location>
        <position position="565"/>
    </location>
    <ligand>
        <name>Zn(2+)</name>
        <dbReference type="ChEBI" id="CHEBI:29105"/>
        <label>1</label>
    </ligand>
</feature>
<evidence type="ECO:0000256" key="16">
    <source>
        <dbReference type="PIRSR" id="PIRSR037217-2"/>
    </source>
</evidence>
<dbReference type="GO" id="GO:0046872">
    <property type="term" value="F:metal ion binding"/>
    <property type="evidence" value="ECO:0007669"/>
    <property type="project" value="UniProtKB-KW"/>
</dbReference>
<name>A0A1B2JH42_PICPA</name>
<dbReference type="InterPro" id="IPR036264">
    <property type="entry name" value="Bact_exopeptidase_dim_dom"/>
</dbReference>
<evidence type="ECO:0000256" key="4">
    <source>
        <dbReference type="ARBA" id="ARBA00022499"/>
    </source>
</evidence>
<dbReference type="Pfam" id="PF01546">
    <property type="entry name" value="Peptidase_M20"/>
    <property type="match status" value="1"/>
</dbReference>
<comment type="subcellular location">
    <subcellularLocation>
        <location evidence="2">Membrane</location>
        <topology evidence="2">Single-pass membrane protein</topology>
    </subcellularLocation>
</comment>
<dbReference type="InterPro" id="IPR001261">
    <property type="entry name" value="ArgE/DapE_CS"/>
</dbReference>
<keyword evidence="7 17" id="KW-0812">Transmembrane</keyword>
<evidence type="ECO:0000313" key="20">
    <source>
        <dbReference type="Proteomes" id="UP000094565"/>
    </source>
</evidence>
<dbReference type="InterPro" id="IPR011650">
    <property type="entry name" value="Peptidase_M20_dimer"/>
</dbReference>
<keyword evidence="12 17" id="KW-1133">Transmembrane helix</keyword>
<reference evidence="19 20" key="1">
    <citation type="submission" date="2016-02" db="EMBL/GenBank/DDBJ databases">
        <title>Comparative genomic and transcriptomic foundation for Pichia pastoris.</title>
        <authorList>
            <person name="Love K.R."/>
            <person name="Shah K.A."/>
            <person name="Whittaker C.A."/>
            <person name="Wu J."/>
            <person name="Bartlett M.C."/>
            <person name="Ma D."/>
            <person name="Leeson R.L."/>
            <person name="Priest M."/>
            <person name="Young S.K."/>
            <person name="Love J.C."/>
        </authorList>
    </citation>
    <scope>NUCLEOTIDE SEQUENCE [LARGE SCALE GENOMIC DNA]</scope>
    <source>
        <strain evidence="19 20">ATCC 28485</strain>
    </source>
</reference>
<dbReference type="Gene3D" id="3.30.70.360">
    <property type="match status" value="1"/>
</dbReference>
<evidence type="ECO:0000256" key="1">
    <source>
        <dbReference type="ARBA" id="ARBA00001947"/>
    </source>
</evidence>
<dbReference type="GO" id="GO:0004181">
    <property type="term" value="F:metallocarboxypeptidase activity"/>
    <property type="evidence" value="ECO:0007669"/>
    <property type="project" value="InterPro"/>
</dbReference>
<dbReference type="CDD" id="cd05674">
    <property type="entry name" value="M20_yscS"/>
    <property type="match status" value="1"/>
</dbReference>
<evidence type="ECO:0000256" key="8">
    <source>
        <dbReference type="ARBA" id="ARBA00022723"/>
    </source>
</evidence>
<feature type="binding site" evidence="16">
    <location>
        <position position="273"/>
    </location>
    <ligand>
        <name>Zn(2+)</name>
        <dbReference type="ChEBI" id="CHEBI:29105"/>
        <label>2</label>
    </ligand>
</feature>
<feature type="binding site" evidence="16">
    <location>
        <position position="210"/>
    </location>
    <ligand>
        <name>Zn(2+)</name>
        <dbReference type="ChEBI" id="CHEBI:29105"/>
        <label>1</label>
    </ligand>
</feature>
<comment type="similarity">
    <text evidence="3">Belongs to the peptidase M20A family.</text>
</comment>
<dbReference type="Gene3D" id="3.40.630.10">
    <property type="entry name" value="Zn peptidases"/>
    <property type="match status" value="1"/>
</dbReference>
<evidence type="ECO:0000256" key="5">
    <source>
        <dbReference type="ARBA" id="ARBA00022645"/>
    </source>
</evidence>
<dbReference type="Gene3D" id="1.10.150.900">
    <property type="match status" value="1"/>
</dbReference>
<dbReference type="SUPFAM" id="SSF53187">
    <property type="entry name" value="Zn-dependent exopeptidases"/>
    <property type="match status" value="1"/>
</dbReference>
<dbReference type="FunFam" id="3.40.630.10:FF:000098">
    <property type="entry name" value="Gly-Xaa carboxypeptidase"/>
    <property type="match status" value="1"/>
</dbReference>
<dbReference type="PIRSF" id="PIRSF037217">
    <property type="entry name" value="Carboxypeptidase_S"/>
    <property type="match status" value="1"/>
</dbReference>
<evidence type="ECO:0000256" key="6">
    <source>
        <dbReference type="ARBA" id="ARBA00022670"/>
    </source>
</evidence>
<keyword evidence="10 16" id="KW-0862">Zinc</keyword>
<evidence type="ECO:0000256" key="12">
    <source>
        <dbReference type="ARBA" id="ARBA00022989"/>
    </source>
</evidence>
<dbReference type="Pfam" id="PF07687">
    <property type="entry name" value="M20_dimer"/>
    <property type="match status" value="1"/>
</dbReference>
<dbReference type="InterPro" id="IPR047177">
    <property type="entry name" value="Pept_M20A"/>
</dbReference>
<evidence type="ECO:0000313" key="19">
    <source>
        <dbReference type="EMBL" id="ANZ77360.1"/>
    </source>
</evidence>
<feature type="transmembrane region" description="Helical" evidence="17">
    <location>
        <begin position="12"/>
        <end position="34"/>
    </location>
</feature>
<feature type="domain" description="Peptidase M20 dimerisation" evidence="18">
    <location>
        <begin position="296"/>
        <end position="444"/>
    </location>
</feature>
<gene>
    <name evidence="19" type="primary">CPS1</name>
    <name evidence="19" type="ORF">ATY40_BA7504634</name>
</gene>
<keyword evidence="13 17" id="KW-0472">Membrane</keyword>
<evidence type="ECO:0000256" key="2">
    <source>
        <dbReference type="ARBA" id="ARBA00004167"/>
    </source>
</evidence>
<accession>A0A1B2JH42</accession>
<dbReference type="PROSITE" id="PS00759">
    <property type="entry name" value="ARGE_DAPE_CPG2_2"/>
    <property type="match status" value="1"/>
</dbReference>
<sequence>MPEKKKQESTSPFKGNLVGVSLVAVALFAIYQYLYPGSFASQPEVPAPAPAPAFDFDLSSELEALCPVYPAVRSSDFEKDRPILERILNDPSFRITSAEKLSKAVQIDTQVFDEQLDVAEDPEVWTKFIKFHEYLEATFPSVYSHLKVDKINTYGLIFTWEGTDPSLKPLMFLAHQDVVPVQKDTLQDWSYPPFEGRIADDRVWGRGSADCKSLLIALLETVEMLVDEGYVPKRGVILSFGFDEEASGTYGAHNMSKFLLEKYGPDSIALILDEGEAVSYVDKKKSTLVAKIATQEKGYLDLEVALTTVGGHSSVPPKHTAIGLISKLVTHIEDNPLEPEISTRNPLVQFSNCLGAAGALRDDFKTALVAYSKNPSNNIVKQGVIKGISKIAFFFGSLITTTQATDLIFGGEKINALPESARVVINHRVDVERNSAQIIDRLVNFHVVPLAKEHGFKVTYSDYGSDKVETVYEPEGIESLGEFHVSPFSRVWEPAPESPSNDNVWSIISGTTRTIFEEFVDPSAKLIASPYMMPGNTDTRHYWPLTKNIYRYIPGIVDIYKAKVHSVDESTEVDAHLQVIAFYHEFIKIASEWEL</sequence>
<feature type="binding site" evidence="16">
    <location>
        <position position="175"/>
    </location>
    <ligand>
        <name>Zn(2+)</name>
        <dbReference type="ChEBI" id="CHEBI:29105"/>
        <label>2</label>
    </ligand>
</feature>
<keyword evidence="11" id="KW-0832">Ubl conjugation</keyword>
<keyword evidence="9" id="KW-0378">Hydrolase</keyword>
<dbReference type="GO" id="GO:0016020">
    <property type="term" value="C:membrane"/>
    <property type="evidence" value="ECO:0007669"/>
    <property type="project" value="UniProtKB-SubCell"/>
</dbReference>
<dbReference type="Proteomes" id="UP000094565">
    <property type="component" value="Chromosome 4"/>
</dbReference>
<feature type="active site" description="Proton acceptor" evidence="15">
    <location>
        <position position="244"/>
    </location>
</feature>
<feature type="binding site" evidence="16">
    <location>
        <position position="245"/>
    </location>
    <ligand>
        <name>Zn(2+)</name>
        <dbReference type="ChEBI" id="CHEBI:29105"/>
        <label>1</label>
    </ligand>
</feature>
<proteinExistence type="inferred from homology"/>
<evidence type="ECO:0000256" key="11">
    <source>
        <dbReference type="ARBA" id="ARBA00022843"/>
    </source>
</evidence>
<keyword evidence="8 16" id="KW-0479">Metal-binding</keyword>
<feature type="active site" evidence="15">
    <location>
        <position position="177"/>
    </location>
</feature>
<evidence type="ECO:0000256" key="7">
    <source>
        <dbReference type="ARBA" id="ARBA00022692"/>
    </source>
</evidence>
<evidence type="ECO:0000256" key="17">
    <source>
        <dbReference type="SAM" id="Phobius"/>
    </source>
</evidence>
<dbReference type="EMBL" id="CP014587">
    <property type="protein sequence ID" value="ANZ77360.1"/>
    <property type="molecule type" value="Genomic_DNA"/>
</dbReference>
<keyword evidence="4" id="KW-1017">Isopeptide bond</keyword>
<dbReference type="GO" id="GO:0051603">
    <property type="term" value="P:proteolysis involved in protein catabolic process"/>
    <property type="evidence" value="ECO:0007669"/>
    <property type="project" value="TreeGrafter"/>
</dbReference>
<dbReference type="PROSITE" id="PS00758">
    <property type="entry name" value="ARGE_DAPE_CPG2_1"/>
    <property type="match status" value="1"/>
</dbReference>
<evidence type="ECO:0000256" key="15">
    <source>
        <dbReference type="PIRSR" id="PIRSR037217-1"/>
    </source>
</evidence>